<gene>
    <name evidence="8" type="ORF">HK099_006809</name>
</gene>
<organism evidence="8 9">
    <name type="scientific">Clydaea vesicula</name>
    <dbReference type="NCBI Taxonomy" id="447962"/>
    <lineage>
        <taxon>Eukaryota</taxon>
        <taxon>Fungi</taxon>
        <taxon>Fungi incertae sedis</taxon>
        <taxon>Chytridiomycota</taxon>
        <taxon>Chytridiomycota incertae sedis</taxon>
        <taxon>Chytridiomycetes</taxon>
        <taxon>Lobulomycetales</taxon>
        <taxon>Lobulomycetaceae</taxon>
        <taxon>Clydaea</taxon>
    </lineage>
</organism>
<dbReference type="Proteomes" id="UP001211065">
    <property type="component" value="Unassembled WGS sequence"/>
</dbReference>
<dbReference type="InterPro" id="IPR013087">
    <property type="entry name" value="Znf_C2H2_type"/>
</dbReference>
<keyword evidence="4" id="KW-0862">Zinc</keyword>
<evidence type="ECO:0000256" key="5">
    <source>
        <dbReference type="PROSITE-ProRule" id="PRU00042"/>
    </source>
</evidence>
<sequence length="354" mass="39422">MKNKVDILLLAASYLNGDLDIEDSNTEEELFEQVTPSSTANSSPEPMLTPTSMNKFRTKKKKVNSVISSVEESPKKRKLDKENDNNSADNHVVEVKEVVNMKSDNKETENISSPQQELSKQQKHQVLLDDDEIAEESDEESNEIFKYKCEVNGCVKAYKNPGGLKYHIQRGKCEETGDTGMNHIISRPFVCNFPECGKRYKNLNGLKYHLTHSHSEISDSATQKLSLIDTFSIQQQIQLKLQQNIPPSIPNSSKSSVVSSETVKCTSPAPMTEAFDEVIEKLKPKVSSLSVPPKKTHAHVQLTASVFGHITVESHIKNGIRPYNPLMSPVTKSFPSLPVAVEGDRNNLVGMEVV</sequence>
<reference evidence="8" key="1">
    <citation type="submission" date="2020-05" db="EMBL/GenBank/DDBJ databases">
        <title>Phylogenomic resolution of chytrid fungi.</title>
        <authorList>
            <person name="Stajich J.E."/>
            <person name="Amses K."/>
            <person name="Simmons R."/>
            <person name="Seto K."/>
            <person name="Myers J."/>
            <person name="Bonds A."/>
            <person name="Quandt C.A."/>
            <person name="Barry K."/>
            <person name="Liu P."/>
            <person name="Grigoriev I."/>
            <person name="Longcore J.E."/>
            <person name="James T.Y."/>
        </authorList>
    </citation>
    <scope>NUCLEOTIDE SEQUENCE</scope>
    <source>
        <strain evidence="8">JEL0476</strain>
    </source>
</reference>
<protein>
    <recommendedName>
        <fullName evidence="7">C2H2-type domain-containing protein</fullName>
    </recommendedName>
</protein>
<evidence type="ECO:0000256" key="2">
    <source>
        <dbReference type="ARBA" id="ARBA00022737"/>
    </source>
</evidence>
<dbReference type="SUPFAM" id="SSF57667">
    <property type="entry name" value="beta-beta-alpha zinc fingers"/>
    <property type="match status" value="1"/>
</dbReference>
<feature type="region of interest" description="Disordered" evidence="6">
    <location>
        <begin position="27"/>
        <end position="125"/>
    </location>
</feature>
<keyword evidence="9" id="KW-1185">Reference proteome</keyword>
<evidence type="ECO:0000259" key="7">
    <source>
        <dbReference type="PROSITE" id="PS50157"/>
    </source>
</evidence>
<feature type="compositionally biased region" description="Basic and acidic residues" evidence="6">
    <location>
        <begin position="91"/>
        <end position="109"/>
    </location>
</feature>
<keyword evidence="1" id="KW-0479">Metal-binding</keyword>
<dbReference type="GO" id="GO:0005634">
    <property type="term" value="C:nucleus"/>
    <property type="evidence" value="ECO:0007669"/>
    <property type="project" value="TreeGrafter"/>
</dbReference>
<dbReference type="AlphaFoldDB" id="A0AAD5XYB5"/>
<dbReference type="PANTHER" id="PTHR23057">
    <property type="entry name" value="JUXTAPOSED WITH ANOTHER ZINC FINGER PROTEIN 1"/>
    <property type="match status" value="1"/>
</dbReference>
<dbReference type="InterPro" id="IPR036236">
    <property type="entry name" value="Znf_C2H2_sf"/>
</dbReference>
<dbReference type="InterPro" id="IPR051580">
    <property type="entry name" value="ZnF-Chromatin_assoc"/>
</dbReference>
<accession>A0AAD5XYB5</accession>
<feature type="compositionally biased region" description="Polar residues" evidence="6">
    <location>
        <begin position="34"/>
        <end position="55"/>
    </location>
</feature>
<feature type="domain" description="C2H2-type" evidence="7">
    <location>
        <begin position="189"/>
        <end position="219"/>
    </location>
</feature>
<proteinExistence type="predicted"/>
<dbReference type="PANTHER" id="PTHR23057:SF0">
    <property type="entry name" value="JUXTAPOSED WITH ANOTHER ZINC FINGER PROTEIN 1"/>
    <property type="match status" value="1"/>
</dbReference>
<dbReference type="Gene3D" id="3.30.160.60">
    <property type="entry name" value="Classic Zinc Finger"/>
    <property type="match status" value="1"/>
</dbReference>
<dbReference type="EMBL" id="JADGJW010000061">
    <property type="protein sequence ID" value="KAJ3225438.1"/>
    <property type="molecule type" value="Genomic_DNA"/>
</dbReference>
<feature type="compositionally biased region" description="Polar residues" evidence="6">
    <location>
        <begin position="110"/>
        <end position="119"/>
    </location>
</feature>
<dbReference type="SMART" id="SM00355">
    <property type="entry name" value="ZnF_C2H2"/>
    <property type="match status" value="2"/>
</dbReference>
<comment type="caution">
    <text evidence="8">The sequence shown here is derived from an EMBL/GenBank/DDBJ whole genome shotgun (WGS) entry which is preliminary data.</text>
</comment>
<keyword evidence="2" id="KW-0677">Repeat</keyword>
<evidence type="ECO:0000256" key="3">
    <source>
        <dbReference type="ARBA" id="ARBA00022771"/>
    </source>
</evidence>
<evidence type="ECO:0000256" key="6">
    <source>
        <dbReference type="SAM" id="MobiDB-lite"/>
    </source>
</evidence>
<dbReference type="GO" id="GO:0008270">
    <property type="term" value="F:zinc ion binding"/>
    <property type="evidence" value="ECO:0007669"/>
    <property type="project" value="UniProtKB-KW"/>
</dbReference>
<evidence type="ECO:0000313" key="9">
    <source>
        <dbReference type="Proteomes" id="UP001211065"/>
    </source>
</evidence>
<evidence type="ECO:0000256" key="1">
    <source>
        <dbReference type="ARBA" id="ARBA00022723"/>
    </source>
</evidence>
<name>A0AAD5XYB5_9FUNG</name>
<dbReference type="PROSITE" id="PS50157">
    <property type="entry name" value="ZINC_FINGER_C2H2_2"/>
    <property type="match status" value="1"/>
</dbReference>
<keyword evidence="3 5" id="KW-0863">Zinc-finger</keyword>
<evidence type="ECO:0000313" key="8">
    <source>
        <dbReference type="EMBL" id="KAJ3225438.1"/>
    </source>
</evidence>
<evidence type="ECO:0000256" key="4">
    <source>
        <dbReference type="ARBA" id="ARBA00022833"/>
    </source>
</evidence>
<dbReference type="PROSITE" id="PS00028">
    <property type="entry name" value="ZINC_FINGER_C2H2_1"/>
    <property type="match status" value="1"/>
</dbReference>